<dbReference type="RefSeq" id="WP_175325015.1">
    <property type="nucleotide sequence ID" value="NZ_JABMCG010000062.1"/>
</dbReference>
<dbReference type="Proteomes" id="UP000539146">
    <property type="component" value="Unassembled WGS sequence"/>
</dbReference>
<dbReference type="InterPro" id="IPR012347">
    <property type="entry name" value="Ferritin-like"/>
</dbReference>
<dbReference type="InterPro" id="IPR005183">
    <property type="entry name" value="DUF305_CopM-like"/>
</dbReference>
<evidence type="ECO:0000313" key="3">
    <source>
        <dbReference type="EMBL" id="NUU26942.1"/>
    </source>
</evidence>
<proteinExistence type="predicted"/>
<gene>
    <name evidence="2" type="ORF">HP467_01785</name>
    <name evidence="3" type="ORF">HP467_02275</name>
</gene>
<reference evidence="2 4" key="1">
    <citation type="submission" date="2020-05" db="EMBL/GenBank/DDBJ databases">
        <title>Genome Sequencing of Type Strains.</title>
        <authorList>
            <person name="Lemaire J.F."/>
            <person name="Inderbitzin P."/>
            <person name="Gregorio O.A."/>
            <person name="Collins S.B."/>
            <person name="Wespe N."/>
            <person name="Knight-Connoni V."/>
        </authorList>
    </citation>
    <scope>NUCLEOTIDE SEQUENCE [LARGE SCALE GENOMIC DNA]</scope>
    <source>
        <strain evidence="2 4">DSM 20512</strain>
    </source>
</reference>
<name>A0A850DMJ7_9MICO</name>
<dbReference type="AlphaFoldDB" id="A0A850DMJ7"/>
<comment type="caution">
    <text evidence="2">The sequence shown here is derived from an EMBL/GenBank/DDBJ whole genome shotgun (WGS) entry which is preliminary data.</text>
</comment>
<accession>A0A850DMJ7</accession>
<sequence length="39" mass="4201">MAKTEVDKGKNTDAVAMAKSIVSSQTEQITQMQDMLASL</sequence>
<evidence type="ECO:0000313" key="2">
    <source>
        <dbReference type="EMBL" id="NUU26846.1"/>
    </source>
</evidence>
<evidence type="ECO:0000259" key="1">
    <source>
        <dbReference type="Pfam" id="PF03713"/>
    </source>
</evidence>
<organism evidence="2 4">
    <name type="scientific">Curtobacterium citreum</name>
    <dbReference type="NCBI Taxonomy" id="2036"/>
    <lineage>
        <taxon>Bacteria</taxon>
        <taxon>Bacillati</taxon>
        <taxon>Actinomycetota</taxon>
        <taxon>Actinomycetes</taxon>
        <taxon>Micrococcales</taxon>
        <taxon>Microbacteriaceae</taxon>
        <taxon>Curtobacterium</taxon>
    </lineage>
</organism>
<protein>
    <submittedName>
        <fullName evidence="2">DUF305 domain-containing protein</fullName>
    </submittedName>
</protein>
<feature type="domain" description="DUF305" evidence="1">
    <location>
        <begin position="1"/>
        <end position="36"/>
    </location>
</feature>
<dbReference type="EMBL" id="JABMCG010000067">
    <property type="protein sequence ID" value="NUU26942.1"/>
    <property type="molecule type" value="Genomic_DNA"/>
</dbReference>
<evidence type="ECO:0000313" key="4">
    <source>
        <dbReference type="Proteomes" id="UP000539146"/>
    </source>
</evidence>
<dbReference type="Gene3D" id="1.20.1260.10">
    <property type="match status" value="1"/>
</dbReference>
<dbReference type="Pfam" id="PF03713">
    <property type="entry name" value="DUF305"/>
    <property type="match status" value="1"/>
</dbReference>
<feature type="non-terminal residue" evidence="2">
    <location>
        <position position="1"/>
    </location>
</feature>
<dbReference type="EMBL" id="JABMCG010000062">
    <property type="protein sequence ID" value="NUU26846.1"/>
    <property type="molecule type" value="Genomic_DNA"/>
</dbReference>